<protein>
    <recommendedName>
        <fullName evidence="3">C2H2-type domain-containing protein</fullName>
    </recommendedName>
</protein>
<dbReference type="InterPro" id="IPR013087">
    <property type="entry name" value="Znf_C2H2_type"/>
</dbReference>
<dbReference type="Proteomes" id="UP001608902">
    <property type="component" value="Unassembled WGS sequence"/>
</dbReference>
<dbReference type="EMBL" id="JBGFUD010018112">
    <property type="protein sequence ID" value="MFH4984500.1"/>
    <property type="molecule type" value="Genomic_DNA"/>
</dbReference>
<evidence type="ECO:0000256" key="2">
    <source>
        <dbReference type="SAM" id="MobiDB-lite"/>
    </source>
</evidence>
<accession>A0ABD6EX28</accession>
<evidence type="ECO:0000313" key="4">
    <source>
        <dbReference type="EMBL" id="MFH4984500.1"/>
    </source>
</evidence>
<feature type="region of interest" description="Disordered" evidence="2">
    <location>
        <begin position="87"/>
        <end position="120"/>
    </location>
</feature>
<keyword evidence="5" id="KW-1185">Reference proteome</keyword>
<evidence type="ECO:0000259" key="3">
    <source>
        <dbReference type="PROSITE" id="PS50157"/>
    </source>
</evidence>
<sequence length="181" mass="19455">MPATPPPQKRRRSTITSQNLMASSPEAHKTVKLDCVGGKTDPVSILADCEPVSSSMTTEDLLVSLSNANSQLPFDLSKAEAALQLWTRENNGSSEGAENQSHSPSVDSDTSGSTAVDPETGDKEPMICTHCGIMFSDPTLHLLHKGLHSALDPWTCNLCGHSCGDKYLFHAHMICFDHSCC</sequence>
<organism evidence="4 5">
    <name type="scientific">Gnathostoma spinigerum</name>
    <dbReference type="NCBI Taxonomy" id="75299"/>
    <lineage>
        <taxon>Eukaryota</taxon>
        <taxon>Metazoa</taxon>
        <taxon>Ecdysozoa</taxon>
        <taxon>Nematoda</taxon>
        <taxon>Chromadorea</taxon>
        <taxon>Rhabditida</taxon>
        <taxon>Spirurina</taxon>
        <taxon>Gnathostomatomorpha</taxon>
        <taxon>Gnathostomatoidea</taxon>
        <taxon>Gnathostomatidae</taxon>
        <taxon>Gnathostoma</taxon>
    </lineage>
</organism>
<dbReference type="InterPro" id="IPR028440">
    <property type="entry name" value="TRPS1"/>
</dbReference>
<feature type="region of interest" description="Disordered" evidence="2">
    <location>
        <begin position="1"/>
        <end position="29"/>
    </location>
</feature>
<proteinExistence type="predicted"/>
<evidence type="ECO:0000256" key="1">
    <source>
        <dbReference type="PROSITE-ProRule" id="PRU00042"/>
    </source>
</evidence>
<dbReference type="PANTHER" id="PTHR47034:SF1">
    <property type="entry name" value="ZINC FINGER TRANSCRIPTION FACTOR TRPS1"/>
    <property type="match status" value="1"/>
</dbReference>
<keyword evidence="1" id="KW-0479">Metal-binding</keyword>
<name>A0ABD6EX28_9BILA</name>
<dbReference type="GO" id="GO:0008270">
    <property type="term" value="F:zinc ion binding"/>
    <property type="evidence" value="ECO:0007669"/>
    <property type="project" value="UniProtKB-KW"/>
</dbReference>
<dbReference type="AlphaFoldDB" id="A0ABD6EX28"/>
<dbReference type="PROSITE" id="PS50157">
    <property type="entry name" value="ZINC_FINGER_C2H2_2"/>
    <property type="match status" value="1"/>
</dbReference>
<dbReference type="PANTHER" id="PTHR47034">
    <property type="entry name" value="ZINC FINGER TRANSCRIPTION FACTOR TRPS1"/>
    <property type="match status" value="1"/>
</dbReference>
<keyword evidence="1" id="KW-0862">Zinc</keyword>
<gene>
    <name evidence="4" type="ORF">AB6A40_011209</name>
</gene>
<keyword evidence="1" id="KW-0863">Zinc-finger</keyword>
<feature type="domain" description="C2H2-type" evidence="3">
    <location>
        <begin position="126"/>
        <end position="153"/>
    </location>
</feature>
<dbReference type="InterPro" id="IPR036236">
    <property type="entry name" value="Znf_C2H2_sf"/>
</dbReference>
<dbReference type="Gene3D" id="3.30.160.60">
    <property type="entry name" value="Classic Zinc Finger"/>
    <property type="match status" value="1"/>
</dbReference>
<evidence type="ECO:0000313" key="5">
    <source>
        <dbReference type="Proteomes" id="UP001608902"/>
    </source>
</evidence>
<reference evidence="4 5" key="1">
    <citation type="submission" date="2024-08" db="EMBL/GenBank/DDBJ databases">
        <title>Gnathostoma spinigerum genome.</title>
        <authorList>
            <person name="Gonzalez-Bertolin B."/>
            <person name="Monzon S."/>
            <person name="Zaballos A."/>
            <person name="Jimenez P."/>
            <person name="Dekumyoy P."/>
            <person name="Varona S."/>
            <person name="Cuesta I."/>
            <person name="Sumanam S."/>
            <person name="Adisakwattana P."/>
            <person name="Gasser R.B."/>
            <person name="Hernandez-Gonzalez A."/>
            <person name="Young N.D."/>
            <person name="Perteguer M.J."/>
        </authorList>
    </citation>
    <scope>NUCLEOTIDE SEQUENCE [LARGE SCALE GENOMIC DNA]</scope>
    <source>
        <strain evidence="4">AL3</strain>
        <tissue evidence="4">Liver</tissue>
    </source>
</reference>
<comment type="caution">
    <text evidence="4">The sequence shown here is derived from an EMBL/GenBank/DDBJ whole genome shotgun (WGS) entry which is preliminary data.</text>
</comment>
<dbReference type="SUPFAM" id="SSF57667">
    <property type="entry name" value="beta-beta-alpha zinc fingers"/>
    <property type="match status" value="1"/>
</dbReference>
<feature type="compositionally biased region" description="Polar residues" evidence="2">
    <location>
        <begin position="87"/>
        <end position="114"/>
    </location>
</feature>
<dbReference type="PROSITE" id="PS00028">
    <property type="entry name" value="ZINC_FINGER_C2H2_1"/>
    <property type="match status" value="1"/>
</dbReference>